<dbReference type="eggNOG" id="COG1813">
    <property type="taxonomic scope" value="Bacteria"/>
</dbReference>
<feature type="transmembrane region" description="Helical" evidence="1">
    <location>
        <begin position="51"/>
        <end position="71"/>
    </location>
</feature>
<gene>
    <name evidence="3" type="ORF">Q765_20110</name>
</gene>
<dbReference type="AlphaFoldDB" id="A0A0A2LXL6"/>
<keyword evidence="1" id="KW-0812">Transmembrane</keyword>
<keyword evidence="3" id="KW-0808">Transferase</keyword>
<organism evidence="3 4">
    <name type="scientific">Flavobacterium rivuli WB 3.3-2 = DSM 21788</name>
    <dbReference type="NCBI Taxonomy" id="1121895"/>
    <lineage>
        <taxon>Bacteria</taxon>
        <taxon>Pseudomonadati</taxon>
        <taxon>Bacteroidota</taxon>
        <taxon>Flavobacteriia</taxon>
        <taxon>Flavobacteriales</taxon>
        <taxon>Flavobacteriaceae</taxon>
        <taxon>Flavobacterium</taxon>
    </lineage>
</organism>
<keyword evidence="4" id="KW-1185">Reference proteome</keyword>
<keyword evidence="3" id="KW-0418">Kinase</keyword>
<dbReference type="Proteomes" id="UP000030152">
    <property type="component" value="Unassembled WGS sequence"/>
</dbReference>
<evidence type="ECO:0000259" key="2">
    <source>
        <dbReference type="Pfam" id="PF13239"/>
    </source>
</evidence>
<reference evidence="3 4" key="1">
    <citation type="submission" date="2013-09" db="EMBL/GenBank/DDBJ databases">
        <authorList>
            <person name="Zeng Z."/>
            <person name="Chen C."/>
        </authorList>
    </citation>
    <scope>NUCLEOTIDE SEQUENCE [LARGE SCALE GENOMIC DNA]</scope>
    <source>
        <strain evidence="3 4">WB 3.3-2</strain>
    </source>
</reference>
<dbReference type="STRING" id="1121895.GCA_000378485_03727"/>
<dbReference type="GO" id="GO:0016301">
    <property type="term" value="F:kinase activity"/>
    <property type="evidence" value="ECO:0007669"/>
    <property type="project" value="UniProtKB-KW"/>
</dbReference>
<feature type="transmembrane region" description="Helical" evidence="1">
    <location>
        <begin position="23"/>
        <end position="45"/>
    </location>
</feature>
<accession>A0A0A2LXL6</accession>
<dbReference type="InterPro" id="IPR025698">
    <property type="entry name" value="2TM_dom"/>
</dbReference>
<sequence>METKNNDALVLNKVKKQVKEMKIFYMHLMAYVVVMGVLMTINLITYPFYLWFLWPVLGWGIPIAFHGLSVFNMTPFLGKDWEERKIEELIEKEKDSKWQ</sequence>
<keyword evidence="1" id="KW-0472">Membrane</keyword>
<dbReference type="EMBL" id="JRLX01000040">
    <property type="protein sequence ID" value="KGO84714.1"/>
    <property type="molecule type" value="Genomic_DNA"/>
</dbReference>
<protein>
    <submittedName>
        <fullName evidence="3">Histidine kinase</fullName>
    </submittedName>
</protein>
<evidence type="ECO:0000313" key="4">
    <source>
        <dbReference type="Proteomes" id="UP000030152"/>
    </source>
</evidence>
<evidence type="ECO:0000256" key="1">
    <source>
        <dbReference type="SAM" id="Phobius"/>
    </source>
</evidence>
<keyword evidence="1" id="KW-1133">Transmembrane helix</keyword>
<dbReference type="OrthoDB" id="8965954at2"/>
<proteinExistence type="predicted"/>
<comment type="caution">
    <text evidence="3">The sequence shown here is derived from an EMBL/GenBank/DDBJ whole genome shotgun (WGS) entry which is preliminary data.</text>
</comment>
<dbReference type="RefSeq" id="WP_020214902.1">
    <property type="nucleotide sequence ID" value="NZ_JRLX01000040.1"/>
</dbReference>
<evidence type="ECO:0000313" key="3">
    <source>
        <dbReference type="EMBL" id="KGO84714.1"/>
    </source>
</evidence>
<name>A0A0A2LXL6_9FLAO</name>
<feature type="domain" description="2TM" evidence="2">
    <location>
        <begin position="13"/>
        <end position="91"/>
    </location>
</feature>
<dbReference type="Pfam" id="PF13239">
    <property type="entry name" value="2TM"/>
    <property type="match status" value="1"/>
</dbReference>